<organism evidence="2 3">
    <name type="scientific">Prorocentrum cordatum</name>
    <dbReference type="NCBI Taxonomy" id="2364126"/>
    <lineage>
        <taxon>Eukaryota</taxon>
        <taxon>Sar</taxon>
        <taxon>Alveolata</taxon>
        <taxon>Dinophyceae</taxon>
        <taxon>Prorocentrales</taxon>
        <taxon>Prorocentraceae</taxon>
        <taxon>Prorocentrum</taxon>
    </lineage>
</organism>
<evidence type="ECO:0000313" key="3">
    <source>
        <dbReference type="Proteomes" id="UP001189429"/>
    </source>
</evidence>
<dbReference type="Proteomes" id="UP001189429">
    <property type="component" value="Unassembled WGS sequence"/>
</dbReference>
<name>A0ABN9QAP3_9DINO</name>
<protein>
    <recommendedName>
        <fullName evidence="4">Autophagy-related protein 9</fullName>
    </recommendedName>
</protein>
<sequence>EEENFDYDRRLVGITLEKPNITGRRLSQEDLLDEFDDDDDAGSVFFWDLDEVQNVAEKASIHIAQHVDDGENLKFDTFPDFADLCYAEQIEDVMFGVHLYQKFNTLYDSMTGRAGTFLGISFTVIIGGLLYYIYYLLFIRGVQYRLNFLEPGNLILFMANVLYIPYAMKTGKLAFTGMEQVDDEEDSQRFARARQGVHLYGGKLGQRDSQFLLPG</sequence>
<evidence type="ECO:0000256" key="1">
    <source>
        <dbReference type="SAM" id="Phobius"/>
    </source>
</evidence>
<keyword evidence="1" id="KW-0472">Membrane</keyword>
<proteinExistence type="predicted"/>
<feature type="non-terminal residue" evidence="2">
    <location>
        <position position="1"/>
    </location>
</feature>
<feature type="transmembrane region" description="Helical" evidence="1">
    <location>
        <begin position="117"/>
        <end position="139"/>
    </location>
</feature>
<comment type="caution">
    <text evidence="2">The sequence shown here is derived from an EMBL/GenBank/DDBJ whole genome shotgun (WGS) entry which is preliminary data.</text>
</comment>
<reference evidence="2" key="1">
    <citation type="submission" date="2023-10" db="EMBL/GenBank/DDBJ databases">
        <authorList>
            <person name="Chen Y."/>
            <person name="Shah S."/>
            <person name="Dougan E. K."/>
            <person name="Thang M."/>
            <person name="Chan C."/>
        </authorList>
    </citation>
    <scope>NUCLEOTIDE SEQUENCE [LARGE SCALE GENOMIC DNA]</scope>
</reference>
<keyword evidence="1" id="KW-0812">Transmembrane</keyword>
<keyword evidence="3" id="KW-1185">Reference proteome</keyword>
<accession>A0ABN9QAP3</accession>
<dbReference type="EMBL" id="CAUYUJ010002685">
    <property type="protein sequence ID" value="CAK0801908.1"/>
    <property type="molecule type" value="Genomic_DNA"/>
</dbReference>
<keyword evidence="1" id="KW-1133">Transmembrane helix</keyword>
<gene>
    <name evidence="2" type="ORF">PCOR1329_LOCUS9609</name>
</gene>
<feature type="transmembrane region" description="Helical" evidence="1">
    <location>
        <begin position="151"/>
        <end position="168"/>
    </location>
</feature>
<evidence type="ECO:0008006" key="4">
    <source>
        <dbReference type="Google" id="ProtNLM"/>
    </source>
</evidence>
<evidence type="ECO:0000313" key="2">
    <source>
        <dbReference type="EMBL" id="CAK0801908.1"/>
    </source>
</evidence>